<gene>
    <name evidence="1" type="ORF">PROQFM164_S04g000711</name>
</gene>
<proteinExistence type="predicted"/>
<sequence>MVMCPAYDPDNTLVLSSPSSFRTLLHISKGFGGPAKIYRCKCQSSILRARDHVQQELGAYAPSSCWFLLNPLLVVTLSTAVELLGGGEWIFKYDDENRVAGVAIPKLKPWVMSMDCTYKTNRYDSQLYCYCRLCCYWIKLRLGFAFSMMKRICEVILICLLKL</sequence>
<name>W6QHD8_PENRF</name>
<keyword evidence="2" id="KW-1185">Reference proteome</keyword>
<evidence type="ECO:0000313" key="2">
    <source>
        <dbReference type="Proteomes" id="UP000030686"/>
    </source>
</evidence>
<dbReference type="AlphaFoldDB" id="W6QHD8"/>
<organism evidence="1 2">
    <name type="scientific">Penicillium roqueforti (strain FM164)</name>
    <dbReference type="NCBI Taxonomy" id="1365484"/>
    <lineage>
        <taxon>Eukaryota</taxon>
        <taxon>Fungi</taxon>
        <taxon>Dikarya</taxon>
        <taxon>Ascomycota</taxon>
        <taxon>Pezizomycotina</taxon>
        <taxon>Eurotiomycetes</taxon>
        <taxon>Eurotiomycetidae</taxon>
        <taxon>Eurotiales</taxon>
        <taxon>Aspergillaceae</taxon>
        <taxon>Penicillium</taxon>
    </lineage>
</organism>
<reference evidence="1" key="1">
    <citation type="journal article" date="2014" name="Nat. Commun.">
        <title>Multiple recent horizontal transfers of a large genomic region in cheese making fungi.</title>
        <authorList>
            <person name="Cheeseman K."/>
            <person name="Ropars J."/>
            <person name="Renault P."/>
            <person name="Dupont J."/>
            <person name="Gouzy J."/>
            <person name="Branca A."/>
            <person name="Abraham A.L."/>
            <person name="Ceppi M."/>
            <person name="Conseiller E."/>
            <person name="Debuchy R."/>
            <person name="Malagnac F."/>
            <person name="Goarin A."/>
            <person name="Silar P."/>
            <person name="Lacoste S."/>
            <person name="Sallet E."/>
            <person name="Bensimon A."/>
            <person name="Giraud T."/>
            <person name="Brygoo Y."/>
        </authorList>
    </citation>
    <scope>NUCLEOTIDE SEQUENCE [LARGE SCALE GENOMIC DNA]</scope>
    <source>
        <strain evidence="1">FM164</strain>
    </source>
</reference>
<evidence type="ECO:0000313" key="1">
    <source>
        <dbReference type="EMBL" id="CDM35830.1"/>
    </source>
</evidence>
<accession>W6QHD8</accession>
<protein>
    <submittedName>
        <fullName evidence="1">Genomic scaffold, ProqFM164S04</fullName>
    </submittedName>
</protein>
<dbReference type="Proteomes" id="UP000030686">
    <property type="component" value="Unassembled WGS sequence"/>
</dbReference>
<dbReference type="EMBL" id="HG792018">
    <property type="protein sequence ID" value="CDM35830.1"/>
    <property type="molecule type" value="Genomic_DNA"/>
</dbReference>